<protein>
    <submittedName>
        <fullName evidence="2">Uncharacterized protein</fullName>
    </submittedName>
</protein>
<feature type="region of interest" description="Disordered" evidence="1">
    <location>
        <begin position="248"/>
        <end position="281"/>
    </location>
</feature>
<evidence type="ECO:0000313" key="3">
    <source>
        <dbReference type="Proteomes" id="UP000199546"/>
    </source>
</evidence>
<accession>A0A1I6XRG8</accession>
<keyword evidence="3" id="KW-1185">Reference proteome</keyword>
<dbReference type="STRING" id="1296565.SAMN05660657_00593"/>
<dbReference type="EMBL" id="FPBA01000002">
    <property type="protein sequence ID" value="SFT40860.1"/>
    <property type="molecule type" value="Genomic_DNA"/>
</dbReference>
<evidence type="ECO:0000256" key="1">
    <source>
        <dbReference type="SAM" id="MobiDB-lite"/>
    </source>
</evidence>
<evidence type="ECO:0000313" key="2">
    <source>
        <dbReference type="EMBL" id="SFT40860.1"/>
    </source>
</evidence>
<dbReference type="AlphaFoldDB" id="A0A1I6XRG8"/>
<sequence>MWAEHDYSRDRCPAAAHTAHVPDADDFRALARSSPWRWTTLRFTERRRHGSTWSGPVRAWLWRPDLLRVEDADGHLLEVIRERSSVSGVLGSGPWDPPPPVTGPVLRPDGLVAVRPDGLQADDPMWQDYRWVAELDPAELADGLDDGAPLVIEGVREVEHAGRAAWEALVVPTGAYEPRCGCCPLLRSRRVDELEWGSVPEGREYPSASFVRLDVRTGVCVWAEALDGTFAGDTHDLRIEAVDEPMADDLFPRPRRQGAVSGGSRTPEEYLERRRRRRGRD</sequence>
<reference evidence="3" key="1">
    <citation type="submission" date="2016-10" db="EMBL/GenBank/DDBJ databases">
        <authorList>
            <person name="Varghese N."/>
            <person name="Submissions S."/>
        </authorList>
    </citation>
    <scope>NUCLEOTIDE SEQUENCE [LARGE SCALE GENOMIC DNA]</scope>
    <source>
        <strain evidence="3">DSM 46136</strain>
    </source>
</reference>
<proteinExistence type="predicted"/>
<organism evidence="2 3">
    <name type="scientific">Geodermatophilus amargosae</name>
    <dbReference type="NCBI Taxonomy" id="1296565"/>
    <lineage>
        <taxon>Bacteria</taxon>
        <taxon>Bacillati</taxon>
        <taxon>Actinomycetota</taxon>
        <taxon>Actinomycetes</taxon>
        <taxon>Geodermatophilales</taxon>
        <taxon>Geodermatophilaceae</taxon>
        <taxon>Geodermatophilus</taxon>
    </lineage>
</organism>
<gene>
    <name evidence="2" type="ORF">SAMN05660657_00593</name>
</gene>
<name>A0A1I6XRG8_9ACTN</name>
<dbReference type="Proteomes" id="UP000199546">
    <property type="component" value="Unassembled WGS sequence"/>
</dbReference>